<dbReference type="Pfam" id="PF05380">
    <property type="entry name" value="Peptidase_A17"/>
    <property type="match status" value="1"/>
</dbReference>
<gene>
    <name evidence="1" type="ORF">Bm1_36915</name>
</gene>
<reference evidence="1" key="1">
    <citation type="journal article" date="2007" name="Science">
        <title>Draft genome of the filarial nematode parasite Brugia malayi.</title>
        <authorList>
            <person name="Ghedin E."/>
            <person name="Wang S."/>
            <person name="Spiro D."/>
            <person name="Caler E."/>
            <person name="Zhao Q."/>
            <person name="Crabtree J."/>
            <person name="Allen J.E."/>
            <person name="Delcher A.L."/>
            <person name="Guiliano D.B."/>
            <person name="Miranda-Saavedra D."/>
            <person name="Angiuoli S.V."/>
            <person name="Creasy T."/>
            <person name="Amedeo P."/>
            <person name="Haas B."/>
            <person name="El-Sayed N.M."/>
            <person name="Wortman J.R."/>
            <person name="Feldblyum T."/>
            <person name="Tallon L."/>
            <person name="Schatz M."/>
            <person name="Shumway M."/>
            <person name="Koo H."/>
            <person name="Salzberg S.L."/>
            <person name="Schobel S."/>
            <person name="Pertea M."/>
            <person name="Pop M."/>
            <person name="White O."/>
            <person name="Barton G.J."/>
            <person name="Carlow C.K."/>
            <person name="Crawford M.J."/>
            <person name="Daub J."/>
            <person name="Dimmic M.W."/>
            <person name="Estes C.F."/>
            <person name="Foster J.M."/>
            <person name="Ganatra M."/>
            <person name="Gregory W.F."/>
            <person name="Johnson N.M."/>
            <person name="Jin J."/>
            <person name="Komuniecki R."/>
            <person name="Korf I."/>
            <person name="Kumar S."/>
            <person name="Laney S."/>
            <person name="Li B.W."/>
            <person name="Li W."/>
            <person name="Lindblom T.H."/>
            <person name="Lustigman S."/>
            <person name="Ma D."/>
            <person name="Maina C.V."/>
            <person name="Martin D.M."/>
            <person name="McCarter J.P."/>
            <person name="McReynolds L."/>
            <person name="Mitreva M."/>
            <person name="Nutman T.B."/>
            <person name="Parkinson J."/>
            <person name="Peregrin-Alvarez J.M."/>
            <person name="Poole C."/>
            <person name="Ren Q."/>
            <person name="Saunders L."/>
            <person name="Sluder A.E."/>
            <person name="Smith K."/>
            <person name="Stanke M."/>
            <person name="Unnasch T.R."/>
            <person name="Ware J."/>
            <person name="Wei A.D."/>
            <person name="Weil G."/>
            <person name="Williams D.J."/>
            <person name="Zhang Y."/>
            <person name="Williams S.A."/>
            <person name="Fraser-Liggett C."/>
            <person name="Slatko B."/>
            <person name="Blaxter M.L."/>
            <person name="Scott A.L."/>
        </authorList>
    </citation>
    <scope>NUCLEOTIDE SEQUENCE [LARGE SCALE GENOMIC DNA]</scope>
</reference>
<protein>
    <submittedName>
        <fullName evidence="1">Pao retrotransposon peptidase family protein</fullName>
    </submittedName>
</protein>
<dbReference type="AlphaFoldDB" id="A8Q1T1"/>
<organism evidence="1">
    <name type="scientific">Brugia malayi</name>
    <name type="common">Filarial nematode worm</name>
    <dbReference type="NCBI Taxonomy" id="6279"/>
    <lineage>
        <taxon>Eukaryota</taxon>
        <taxon>Metazoa</taxon>
        <taxon>Ecdysozoa</taxon>
        <taxon>Nematoda</taxon>
        <taxon>Chromadorea</taxon>
        <taxon>Rhabditida</taxon>
        <taxon>Spirurina</taxon>
        <taxon>Spiruromorpha</taxon>
        <taxon>Filarioidea</taxon>
        <taxon>Onchocercidae</taxon>
        <taxon>Brugia</taxon>
    </lineage>
</organism>
<dbReference type="PANTHER" id="PTHR47331">
    <property type="entry name" value="PHD-TYPE DOMAIN-CONTAINING PROTEIN"/>
    <property type="match status" value="1"/>
</dbReference>
<dbReference type="EMBL" id="DS239411">
    <property type="protein sequence ID" value="EDP31638.1"/>
    <property type="molecule type" value="Genomic_DNA"/>
</dbReference>
<proteinExistence type="predicted"/>
<evidence type="ECO:0000313" key="1">
    <source>
        <dbReference type="EMBL" id="EDP31638.1"/>
    </source>
</evidence>
<name>A8Q1T1_BRUMA</name>
<accession>A8Q1T1</accession>
<sequence length="210" mass="24460">MNIRGFLSNNEEFNAYVPKDDKFKNEKIKVLDIPWDYHNDTITTELKSWKEKEITKRNNLQFIASQYDPLGLIVPINIKLKLFFQDLWKKNYSWDKPLEQKDLAKWQSLIEEWPQFIKNIPRKTMETNDGLTMHVFTDASAIAYSAVYIPTNDGNERKTSLIFSKVRLAPIKVIAIPRLELMGALIGVRAVTFAKKQLELEGIPTILWSD</sequence>
<dbReference type="PANTHER" id="PTHR47331:SF4">
    <property type="entry name" value="PEPTIDASE S1 DOMAIN-CONTAINING PROTEIN"/>
    <property type="match status" value="1"/>
</dbReference>
<dbReference type="InterPro" id="IPR008042">
    <property type="entry name" value="Retrotrans_Pao"/>
</dbReference>